<comment type="subcellular location">
    <subcellularLocation>
        <location evidence="1">Cytoplasm</location>
    </subcellularLocation>
</comment>
<dbReference type="PANTHER" id="PTHR12478">
    <property type="entry name" value="DNA-DAMAGE-INDUCIBLE TRANSCRIPT 4 PROTEIN DDIT4"/>
    <property type="match status" value="1"/>
</dbReference>
<dbReference type="Gene3D" id="3.90.470.40">
    <property type="entry name" value="RTP801-like"/>
    <property type="match status" value="1"/>
</dbReference>
<reference evidence="6" key="2">
    <citation type="submission" date="2025-09" db="UniProtKB">
        <authorList>
            <consortium name="Ensembl"/>
        </authorList>
    </citation>
    <scope>IDENTIFICATION</scope>
</reference>
<organism evidence="6 7">
    <name type="scientific">Leptobrachium leishanense</name>
    <name type="common">Leishan spiny toad</name>
    <dbReference type="NCBI Taxonomy" id="445787"/>
    <lineage>
        <taxon>Eukaryota</taxon>
        <taxon>Metazoa</taxon>
        <taxon>Chordata</taxon>
        <taxon>Craniata</taxon>
        <taxon>Vertebrata</taxon>
        <taxon>Euteleostomi</taxon>
        <taxon>Amphibia</taxon>
        <taxon>Batrachia</taxon>
        <taxon>Anura</taxon>
        <taxon>Pelobatoidea</taxon>
        <taxon>Megophryidae</taxon>
        <taxon>Leptobrachium</taxon>
    </lineage>
</organism>
<reference evidence="6" key="1">
    <citation type="submission" date="2025-08" db="UniProtKB">
        <authorList>
            <consortium name="Ensembl"/>
        </authorList>
    </citation>
    <scope>IDENTIFICATION</scope>
</reference>
<keyword evidence="3" id="KW-0963">Cytoplasm</keyword>
<gene>
    <name evidence="6" type="primary">DDIT4L</name>
</gene>
<dbReference type="GeneTree" id="ENSGT00530000063652"/>
<dbReference type="Proteomes" id="UP000694569">
    <property type="component" value="Unplaced"/>
</dbReference>
<dbReference type="AlphaFoldDB" id="A0A8C5W8I9"/>
<comment type="function">
    <text evidence="4">Inhibits cell growth by regulating the TOR signaling pathway upstream of the TSC1-TSC2 complex and downstream of AKT1.</text>
</comment>
<evidence type="ECO:0000313" key="7">
    <source>
        <dbReference type="Proteomes" id="UP000694569"/>
    </source>
</evidence>
<dbReference type="Ensembl" id="ENSLLET00000025188.1">
    <property type="protein sequence ID" value="ENSLLEP00000024264.1"/>
    <property type="gene ID" value="ENSLLEG00000015434.1"/>
</dbReference>
<keyword evidence="7" id="KW-1185">Reference proteome</keyword>
<evidence type="ECO:0000256" key="2">
    <source>
        <dbReference type="ARBA" id="ARBA00010670"/>
    </source>
</evidence>
<evidence type="ECO:0000256" key="3">
    <source>
        <dbReference type="ARBA" id="ARBA00022490"/>
    </source>
</evidence>
<dbReference type="InterPro" id="IPR038281">
    <property type="entry name" value="RTP801-like_C_sf"/>
</dbReference>
<dbReference type="PANTHER" id="PTHR12478:SF17">
    <property type="entry name" value="DNA DAMAGE-INDUCIBLE TRANSCRIPT 4-LIKE PROTEIN"/>
    <property type="match status" value="1"/>
</dbReference>
<dbReference type="GO" id="GO:0009968">
    <property type="term" value="P:negative regulation of signal transduction"/>
    <property type="evidence" value="ECO:0007669"/>
    <property type="project" value="InterPro"/>
</dbReference>
<dbReference type="OrthoDB" id="10018535at2759"/>
<sequence>CLGHTLCPVRCPMPINPLLGHKLCPVRCPMPINPLEALSLVRTCHLKAMLEDCLFKAKRTKLQCSRVLVPKDLTTRVAQEVMRLSLNEPCGLRGCILYVKMESENKVMNLDTLVYDSAVVPTFELSLILKQDKQTWDYFRDVLINRTCFPILLRSILKLSPKFLLVKTRLYFSVVVTGSEDC</sequence>
<evidence type="ECO:0000256" key="4">
    <source>
        <dbReference type="ARBA" id="ARBA00037487"/>
    </source>
</evidence>
<proteinExistence type="inferred from homology"/>
<dbReference type="InterPro" id="IPR012918">
    <property type="entry name" value="RTP801-like"/>
</dbReference>
<accession>A0A8C5W8I9</accession>
<evidence type="ECO:0000256" key="1">
    <source>
        <dbReference type="ARBA" id="ARBA00004496"/>
    </source>
</evidence>
<comment type="similarity">
    <text evidence="2">Belongs to the DDIT4 family.</text>
</comment>
<evidence type="ECO:0000256" key="5">
    <source>
        <dbReference type="ARBA" id="ARBA00039359"/>
    </source>
</evidence>
<name>A0A8C5W8I9_9ANUR</name>
<dbReference type="GO" id="GO:0005737">
    <property type="term" value="C:cytoplasm"/>
    <property type="evidence" value="ECO:0007669"/>
    <property type="project" value="UniProtKB-SubCell"/>
</dbReference>
<evidence type="ECO:0000313" key="6">
    <source>
        <dbReference type="Ensembl" id="ENSLLEP00000024264.1"/>
    </source>
</evidence>
<protein>
    <recommendedName>
        <fullName evidence="5">DNA damage-inducible transcript 4-like protein</fullName>
    </recommendedName>
</protein>
<dbReference type="Pfam" id="PF07809">
    <property type="entry name" value="RTP801_C"/>
    <property type="match status" value="1"/>
</dbReference>